<dbReference type="InterPro" id="IPR001296">
    <property type="entry name" value="Glyco_trans_1"/>
</dbReference>
<name>A0A385JNW6_9GAMM</name>
<organism evidence="3">
    <name type="scientific">Proteus penneri</name>
    <dbReference type="NCBI Taxonomy" id="102862"/>
    <lineage>
        <taxon>Bacteria</taxon>
        <taxon>Pseudomonadati</taxon>
        <taxon>Pseudomonadota</taxon>
        <taxon>Gammaproteobacteria</taxon>
        <taxon>Enterobacterales</taxon>
        <taxon>Morganellaceae</taxon>
        <taxon>Proteus</taxon>
    </lineage>
</organism>
<evidence type="ECO:0000259" key="1">
    <source>
        <dbReference type="Pfam" id="PF00534"/>
    </source>
</evidence>
<dbReference type="PANTHER" id="PTHR12526:SF630">
    <property type="entry name" value="GLYCOSYLTRANSFERASE"/>
    <property type="match status" value="1"/>
</dbReference>
<dbReference type="SUPFAM" id="SSF53756">
    <property type="entry name" value="UDP-Glycosyltransferase/glycogen phosphorylase"/>
    <property type="match status" value="1"/>
</dbReference>
<dbReference type="Gene3D" id="3.40.50.2000">
    <property type="entry name" value="Glycogen Phosphorylase B"/>
    <property type="match status" value="2"/>
</dbReference>
<dbReference type="EMBL" id="KY710733">
    <property type="protein sequence ID" value="AXZ00046.1"/>
    <property type="molecule type" value="Genomic_DNA"/>
</dbReference>
<dbReference type="GO" id="GO:1901135">
    <property type="term" value="P:carbohydrate derivative metabolic process"/>
    <property type="evidence" value="ECO:0007669"/>
    <property type="project" value="UniProtKB-ARBA"/>
</dbReference>
<dbReference type="PANTHER" id="PTHR12526">
    <property type="entry name" value="GLYCOSYLTRANSFERASE"/>
    <property type="match status" value="1"/>
</dbReference>
<protein>
    <submittedName>
        <fullName evidence="3">Gt3</fullName>
    </submittedName>
</protein>
<dbReference type="AlphaFoldDB" id="A0A385JNW6"/>
<dbReference type="Pfam" id="PF00534">
    <property type="entry name" value="Glycos_transf_1"/>
    <property type="match status" value="1"/>
</dbReference>
<dbReference type="Pfam" id="PF13439">
    <property type="entry name" value="Glyco_transf_4"/>
    <property type="match status" value="1"/>
</dbReference>
<accession>A0A385JNW6</accession>
<evidence type="ECO:0000313" key="3">
    <source>
        <dbReference type="EMBL" id="AXZ00046.1"/>
    </source>
</evidence>
<feature type="domain" description="Glycosyltransferase subfamily 4-like N-terminal" evidence="2">
    <location>
        <begin position="15"/>
        <end position="170"/>
    </location>
</feature>
<dbReference type="InterPro" id="IPR028098">
    <property type="entry name" value="Glyco_trans_4-like_N"/>
</dbReference>
<dbReference type="CDD" id="cd03811">
    <property type="entry name" value="GT4_GT28_WabH-like"/>
    <property type="match status" value="1"/>
</dbReference>
<reference evidence="3" key="1">
    <citation type="journal article" date="2017" name="PLoS ONE">
        <title>Genetic diversity of the O antigens of Proteus species and the development of a suspension array for molecular serotyping.</title>
        <authorList>
            <person name="Yu X."/>
            <person name="Torzewska A."/>
            <person name="Zhang X."/>
            <person name="Yin Z."/>
            <person name="Drzewiecka D."/>
            <person name="Cao H."/>
            <person name="Liu B."/>
            <person name="Knirel Y.A."/>
            <person name="Rozalski A."/>
            <person name="Wang L."/>
        </authorList>
    </citation>
    <scope>NUCLEOTIDE SEQUENCE</scope>
    <source>
        <strain evidence="3">G2669</strain>
    </source>
</reference>
<proteinExistence type="predicted"/>
<dbReference type="GO" id="GO:0016757">
    <property type="term" value="F:glycosyltransferase activity"/>
    <property type="evidence" value="ECO:0007669"/>
    <property type="project" value="InterPro"/>
</dbReference>
<sequence>MKKILFIIPSLTGAGAERIITHLINNINKEKFNIELLLVFDVKHTFLEKITSNIKIYELKKNKSLKFCLFDILKSVKKIKPDTVFIGSGHLGLLLSPLIIFNKKVKWIVRETNFASLNTTKYLAKVFYNLFYKNYDLIIAQCDDMRKDLINIFNIPSHKIHTINNPIDTDYIDSQLSCNINEKIELSENKINIIACGRLTYQKGFDLLLKNISKKKLSSNKYHLTIIGVGENDKRDISIKLHKIVVKYNLESIVSFVGFKDNIYNWLEKADVFILSSRFEGFPNILLEAIYCGTPAISNICPGGINEIINESNGIVFDIEKELVADKIEELLNINFSRETLKKSIKNKYGIKEIIYLYEKIL</sequence>
<feature type="domain" description="Glycosyl transferase family 1" evidence="1">
    <location>
        <begin position="181"/>
        <end position="346"/>
    </location>
</feature>
<evidence type="ECO:0000259" key="2">
    <source>
        <dbReference type="Pfam" id="PF13439"/>
    </source>
</evidence>